<dbReference type="Proteomes" id="UP000249757">
    <property type="component" value="Unassembled WGS sequence"/>
</dbReference>
<keyword evidence="2" id="KW-1185">Reference proteome</keyword>
<gene>
    <name evidence="1" type="ORF">Ptr86124_006579</name>
</gene>
<evidence type="ECO:0000313" key="2">
    <source>
        <dbReference type="Proteomes" id="UP000249757"/>
    </source>
</evidence>
<protein>
    <submittedName>
        <fullName evidence="1">Uncharacterized protein</fullName>
    </submittedName>
</protein>
<name>A0A922N9S4_9PLEO</name>
<sequence>MVATVENTLDSMLTTRLLEVPPLKTTPLYELWCVSKCYLSDQKLMKISTRLGSAVWNSSQWKIPHITCRMDAIRTAKLVGDPFREATSPVPNQHMRMSILEDGQIRMFLQWSCVFTRVPYILSRRLSKEQQMRKTRASAP</sequence>
<evidence type="ECO:0000313" key="1">
    <source>
        <dbReference type="EMBL" id="KAI1513949.1"/>
    </source>
</evidence>
<proteinExistence type="predicted"/>
<comment type="caution">
    <text evidence="1">The sequence shown here is derived from an EMBL/GenBank/DDBJ whole genome shotgun (WGS) entry which is preliminary data.</text>
</comment>
<dbReference type="EMBL" id="NRDI02000008">
    <property type="protein sequence ID" value="KAI1513949.1"/>
    <property type="molecule type" value="Genomic_DNA"/>
</dbReference>
<organism evidence="1 2">
    <name type="scientific">Pyrenophora tritici-repentis</name>
    <dbReference type="NCBI Taxonomy" id="45151"/>
    <lineage>
        <taxon>Eukaryota</taxon>
        <taxon>Fungi</taxon>
        <taxon>Dikarya</taxon>
        <taxon>Ascomycota</taxon>
        <taxon>Pezizomycotina</taxon>
        <taxon>Dothideomycetes</taxon>
        <taxon>Pleosporomycetidae</taxon>
        <taxon>Pleosporales</taxon>
        <taxon>Pleosporineae</taxon>
        <taxon>Pleosporaceae</taxon>
        <taxon>Pyrenophora</taxon>
    </lineage>
</organism>
<reference evidence="2" key="1">
    <citation type="journal article" date="2022" name="Microb. Genom.">
        <title>A global pangenome for the wheat fungal pathogen Pyrenophora tritici-repentis and prediction of effector protein structural homology.</title>
        <authorList>
            <person name="Moolhuijzen P.M."/>
            <person name="See P.T."/>
            <person name="Shi G."/>
            <person name="Powell H.R."/>
            <person name="Cockram J."/>
            <person name="Jorgensen L.N."/>
            <person name="Benslimane H."/>
            <person name="Strelkov S.E."/>
            <person name="Turner J."/>
            <person name="Liu Z."/>
            <person name="Moffat C.S."/>
        </authorList>
    </citation>
    <scope>NUCLEOTIDE SEQUENCE [LARGE SCALE GENOMIC DNA]</scope>
</reference>
<accession>A0A922N9S4</accession>
<dbReference type="AlphaFoldDB" id="A0A922N9S4"/>